<evidence type="ECO:0000256" key="1">
    <source>
        <dbReference type="ARBA" id="ARBA00023015"/>
    </source>
</evidence>
<dbReference type="RefSeq" id="WP_200356564.1">
    <property type="nucleotide sequence ID" value="NZ_JAENIL010000029.1"/>
</dbReference>
<dbReference type="Pfam" id="PF13377">
    <property type="entry name" value="Peripla_BP_3"/>
    <property type="match status" value="1"/>
</dbReference>
<keyword evidence="2 5" id="KW-0238">DNA-binding</keyword>
<dbReference type="InterPro" id="IPR010982">
    <property type="entry name" value="Lambda_DNA-bd_dom_sf"/>
</dbReference>
<gene>
    <name evidence="5" type="ORF">JIN87_15835</name>
</gene>
<dbReference type="PANTHER" id="PTHR30146:SF109">
    <property type="entry name" value="HTH-TYPE TRANSCRIPTIONAL REGULATOR GALS"/>
    <property type="match status" value="1"/>
</dbReference>
<keyword evidence="6" id="KW-1185">Reference proteome</keyword>
<dbReference type="Proteomes" id="UP000617628">
    <property type="component" value="Unassembled WGS sequence"/>
</dbReference>
<evidence type="ECO:0000256" key="3">
    <source>
        <dbReference type="ARBA" id="ARBA00023163"/>
    </source>
</evidence>
<dbReference type="EMBL" id="JAENIL010000029">
    <property type="protein sequence ID" value="MBK1878351.1"/>
    <property type="molecule type" value="Genomic_DNA"/>
</dbReference>
<dbReference type="AlphaFoldDB" id="A0A934RXG8"/>
<dbReference type="CDD" id="cd01392">
    <property type="entry name" value="HTH_LacI"/>
    <property type="match status" value="1"/>
</dbReference>
<evidence type="ECO:0000313" key="5">
    <source>
        <dbReference type="EMBL" id="MBK1878351.1"/>
    </source>
</evidence>
<accession>A0A934RXG8</accession>
<evidence type="ECO:0000313" key="6">
    <source>
        <dbReference type="Proteomes" id="UP000617628"/>
    </source>
</evidence>
<sequence length="332" mass="36614">MDTSSEKGKVEERGSGKKVTIYDLARHTGFSPGTVSRVLNNKDRVKAKTREIILAAAKELDLKPQVSARSRQVAIITEPNFTDRIEGYAATLNAHLAFAFSKRNIGVSIPSDPVKQLPSMFLDGIVAVTYDEETRTYLQSLESKLPVVYMDLFEERKGVYRVCSDHYKSGVLAAKHFIEKGKKRLAFLGGEGHAFEERLKGYRDAIVEAGLEADENLFVQTSDVAHTSVVPRLVRQKADAVFVPGTSYQALQCLHLLTYIMNKDVPSDIAIIGGENDGVSELLYPPLTTVAEPLREMAESAVQMLDTLTSGKRVKAKSEVLPVSLIERNSVV</sequence>
<dbReference type="PROSITE" id="PS50932">
    <property type="entry name" value="HTH_LACI_2"/>
    <property type="match status" value="1"/>
</dbReference>
<dbReference type="GO" id="GO:0000976">
    <property type="term" value="F:transcription cis-regulatory region binding"/>
    <property type="evidence" value="ECO:0007669"/>
    <property type="project" value="TreeGrafter"/>
</dbReference>
<organism evidence="5 6">
    <name type="scientific">Pelagicoccus mobilis</name>
    <dbReference type="NCBI Taxonomy" id="415221"/>
    <lineage>
        <taxon>Bacteria</taxon>
        <taxon>Pseudomonadati</taxon>
        <taxon>Verrucomicrobiota</taxon>
        <taxon>Opitutia</taxon>
        <taxon>Puniceicoccales</taxon>
        <taxon>Pelagicoccaceae</taxon>
        <taxon>Pelagicoccus</taxon>
    </lineage>
</organism>
<dbReference type="InterPro" id="IPR028082">
    <property type="entry name" value="Peripla_BP_I"/>
</dbReference>
<evidence type="ECO:0000259" key="4">
    <source>
        <dbReference type="PROSITE" id="PS50932"/>
    </source>
</evidence>
<dbReference type="SMART" id="SM00354">
    <property type="entry name" value="HTH_LACI"/>
    <property type="match status" value="1"/>
</dbReference>
<keyword evidence="3" id="KW-0804">Transcription</keyword>
<dbReference type="GO" id="GO:0003700">
    <property type="term" value="F:DNA-binding transcription factor activity"/>
    <property type="evidence" value="ECO:0007669"/>
    <property type="project" value="TreeGrafter"/>
</dbReference>
<comment type="caution">
    <text evidence="5">The sequence shown here is derived from an EMBL/GenBank/DDBJ whole genome shotgun (WGS) entry which is preliminary data.</text>
</comment>
<reference evidence="5" key="1">
    <citation type="submission" date="2021-01" db="EMBL/GenBank/DDBJ databases">
        <title>Modified the classification status of verrucomicrobia.</title>
        <authorList>
            <person name="Feng X."/>
        </authorList>
    </citation>
    <scope>NUCLEOTIDE SEQUENCE</scope>
    <source>
        <strain evidence="5">KCTC 13126</strain>
    </source>
</reference>
<dbReference type="InterPro" id="IPR046335">
    <property type="entry name" value="LacI/GalR-like_sensor"/>
</dbReference>
<dbReference type="PANTHER" id="PTHR30146">
    <property type="entry name" value="LACI-RELATED TRANSCRIPTIONAL REPRESSOR"/>
    <property type="match status" value="1"/>
</dbReference>
<dbReference type="Gene3D" id="3.40.50.2300">
    <property type="match status" value="2"/>
</dbReference>
<dbReference type="InterPro" id="IPR000843">
    <property type="entry name" value="HTH_LacI"/>
</dbReference>
<evidence type="ECO:0000256" key="2">
    <source>
        <dbReference type="ARBA" id="ARBA00023125"/>
    </source>
</evidence>
<dbReference type="SUPFAM" id="SSF53822">
    <property type="entry name" value="Periplasmic binding protein-like I"/>
    <property type="match status" value="1"/>
</dbReference>
<protein>
    <submittedName>
        <fullName evidence="5">LacI family DNA-binding transcriptional regulator</fullName>
    </submittedName>
</protein>
<name>A0A934RXG8_9BACT</name>
<proteinExistence type="predicted"/>
<dbReference type="SUPFAM" id="SSF47413">
    <property type="entry name" value="lambda repressor-like DNA-binding domains"/>
    <property type="match status" value="1"/>
</dbReference>
<dbReference type="Gene3D" id="1.10.260.40">
    <property type="entry name" value="lambda repressor-like DNA-binding domains"/>
    <property type="match status" value="1"/>
</dbReference>
<keyword evidence="1" id="KW-0805">Transcription regulation</keyword>
<dbReference type="Pfam" id="PF00356">
    <property type="entry name" value="LacI"/>
    <property type="match status" value="1"/>
</dbReference>
<feature type="domain" description="HTH lacI-type" evidence="4">
    <location>
        <begin position="19"/>
        <end position="73"/>
    </location>
</feature>